<feature type="domain" description="Alpha-L-rhamnosidase concanavalin-like" evidence="5">
    <location>
        <begin position="349"/>
        <end position="457"/>
    </location>
</feature>
<evidence type="ECO:0000259" key="7">
    <source>
        <dbReference type="Pfam" id="PF17389"/>
    </source>
</evidence>
<dbReference type="Gene3D" id="1.50.10.10">
    <property type="match status" value="1"/>
</dbReference>
<dbReference type="InterPro" id="IPR008928">
    <property type="entry name" value="6-hairpin_glycosidase_sf"/>
</dbReference>
<dbReference type="AlphaFoldDB" id="A0A840V108"/>
<dbReference type="Pfam" id="PF25788">
    <property type="entry name" value="Ig_Rha78A_N"/>
    <property type="match status" value="1"/>
</dbReference>
<accession>A0A840V108</accession>
<dbReference type="PIRSF" id="PIRSF010631">
    <property type="entry name" value="A-rhamnsds"/>
    <property type="match status" value="1"/>
</dbReference>
<dbReference type="PANTHER" id="PTHR33307">
    <property type="entry name" value="ALPHA-RHAMNOSIDASE (EUROFUNG)"/>
    <property type="match status" value="1"/>
</dbReference>
<comment type="catalytic activity">
    <reaction evidence="1">
        <text>Hydrolysis of terminal non-reducing alpha-L-rhamnose residues in alpha-L-rhamnosides.</text>
        <dbReference type="EC" id="3.2.1.40"/>
    </reaction>
</comment>
<proteinExistence type="predicted"/>
<evidence type="ECO:0000259" key="8">
    <source>
        <dbReference type="Pfam" id="PF17390"/>
    </source>
</evidence>
<evidence type="ECO:0000256" key="2">
    <source>
        <dbReference type="ARBA" id="ARBA00012652"/>
    </source>
</evidence>
<keyword evidence="10" id="KW-1185">Reference proteome</keyword>
<dbReference type="Pfam" id="PF08531">
    <property type="entry name" value="Bac_rhamnosid_N"/>
    <property type="match status" value="1"/>
</dbReference>
<dbReference type="InterPro" id="IPR016007">
    <property type="entry name" value="Alpha_rhamnosid"/>
</dbReference>
<gene>
    <name evidence="9" type="ORF">HNR46_001921</name>
</gene>
<organism evidence="9 10">
    <name type="scientific">Haloferula luteola</name>
    <dbReference type="NCBI Taxonomy" id="595692"/>
    <lineage>
        <taxon>Bacteria</taxon>
        <taxon>Pseudomonadati</taxon>
        <taxon>Verrucomicrobiota</taxon>
        <taxon>Verrucomicrobiia</taxon>
        <taxon>Verrucomicrobiales</taxon>
        <taxon>Verrucomicrobiaceae</taxon>
        <taxon>Haloferula</taxon>
    </lineage>
</organism>
<feature type="domain" description="Alpha-L-rhamnosidase six-hairpin glycosidase" evidence="7">
    <location>
        <begin position="462"/>
        <end position="784"/>
    </location>
</feature>
<dbReference type="GO" id="GO:0005975">
    <property type="term" value="P:carbohydrate metabolic process"/>
    <property type="evidence" value="ECO:0007669"/>
    <property type="project" value="InterPro"/>
</dbReference>
<dbReference type="PANTHER" id="PTHR33307:SF6">
    <property type="entry name" value="ALPHA-RHAMNOSIDASE (EUROFUNG)-RELATED"/>
    <property type="match status" value="1"/>
</dbReference>
<dbReference type="InterPro" id="IPR035398">
    <property type="entry name" value="Bac_rhamnosid_C"/>
</dbReference>
<reference evidence="9 10" key="1">
    <citation type="submission" date="2020-08" db="EMBL/GenBank/DDBJ databases">
        <title>Genomic Encyclopedia of Type Strains, Phase IV (KMG-IV): sequencing the most valuable type-strain genomes for metagenomic binning, comparative biology and taxonomic classification.</title>
        <authorList>
            <person name="Goeker M."/>
        </authorList>
    </citation>
    <scope>NUCLEOTIDE SEQUENCE [LARGE SCALE GENOMIC DNA]</scope>
    <source>
        <strain evidence="9 10">YC6886</strain>
    </source>
</reference>
<sequence length="901" mass="100784">MKFFLSLCLLVGGLSSIPVSASTLTAEHLRCEYLDRPIGIDTLHPRLTWWVTSNARAQRQTAYQILAASSQNDLDAGNGDLWDSGKVPSDRTTHVPYQGKPLTSGQQVFWKVRVWDGTGDPSSFSETSTFEMGLLSPDDWKSSWIARTTDTEDRPAPMFRKEFSLDRPIRRARLYICGLGYQDIRLNGGKVGDAFLDPGYTRYDRRDLYVTHDVTSQLHPGANALGVTLGNGWFNVQTRAVWNFHEAPWREAPKWTARLVIDHPEGLPTIITTDESWKTSTGPILFNSIYGGETYDARLEKHGWDQPGYDDADWQPVKIVSAPKGKLVAQMMPPIRETEKIRPVKITEPKPGVFIVDMGQNFAGHVQLKVKGPAGTSVAMRHAERLFPDGTLDARDSEQHVKRLGADQAFQTDTYILNGKGEETWHSRFCYHGFQYVEVTGFPGTPTLDNFEGRFMHSDVEAVGHFESSNELFRWINDAGRWSYLSNLYGIPTDCPHREKNGWTGDAHLMSELGMFTFMSAPIYTKWLNDLADEQRPTGELPGIVPSAGWGYQVNGPAWDSAILLLPLHMLEFYDDSQLLTTHYESMKRYVDYLAGRAKDHILDFGLNDWMPAETQTPTDITSSAYFYRDAQVVARTAALLGKSDDQQHYTQLAHDIRQAFNQKFYQPDTGIYGNGGQTSLSCALYQGLVEPDQQPRVFANLVAEVEKRGHIDTGILGAKYLMPVLSNGGRADLVYRIATYPDRPGYQWWRDQGATTLWEKWDGTESRNHIMFGDVLSWFYRSVAGISNDLAAPGFKNILIRPQPAGDLTFANGRVDTIRGPVTTAWKIDDGTFQLDLTIPANATATVFIPGASVDEVKESQKPAAMAEGVLSSRQENGDALFQIGSGTYHFSAPSRIPGK</sequence>
<feature type="signal peptide" evidence="4">
    <location>
        <begin position="1"/>
        <end position="21"/>
    </location>
</feature>
<evidence type="ECO:0000256" key="1">
    <source>
        <dbReference type="ARBA" id="ARBA00001445"/>
    </source>
</evidence>
<dbReference type="Pfam" id="PF17389">
    <property type="entry name" value="Bac_rhamnosid6H"/>
    <property type="match status" value="1"/>
</dbReference>
<dbReference type="Gene3D" id="2.60.420.10">
    <property type="entry name" value="Maltose phosphorylase, domain 3"/>
    <property type="match status" value="1"/>
</dbReference>
<dbReference type="InterPro" id="IPR035396">
    <property type="entry name" value="Bac_rhamnosid6H"/>
</dbReference>
<dbReference type="Proteomes" id="UP000557717">
    <property type="component" value="Unassembled WGS sequence"/>
</dbReference>
<dbReference type="Pfam" id="PF17390">
    <property type="entry name" value="Bac_rhamnosid_C"/>
    <property type="match status" value="1"/>
</dbReference>
<dbReference type="Gene3D" id="2.60.120.260">
    <property type="entry name" value="Galactose-binding domain-like"/>
    <property type="match status" value="2"/>
</dbReference>
<evidence type="ECO:0000256" key="4">
    <source>
        <dbReference type="SAM" id="SignalP"/>
    </source>
</evidence>
<feature type="domain" description="Bacterial alpha-L-rhamnosidase N-terminal" evidence="6">
    <location>
        <begin position="169"/>
        <end position="339"/>
    </location>
</feature>
<dbReference type="GO" id="GO:0030596">
    <property type="term" value="F:alpha-L-rhamnosidase activity"/>
    <property type="evidence" value="ECO:0007669"/>
    <property type="project" value="UniProtKB-EC"/>
</dbReference>
<comment type="caution">
    <text evidence="9">The sequence shown here is derived from an EMBL/GenBank/DDBJ whole genome shotgun (WGS) entry which is preliminary data.</text>
</comment>
<evidence type="ECO:0000256" key="3">
    <source>
        <dbReference type="ARBA" id="ARBA00022801"/>
    </source>
</evidence>
<keyword evidence="4" id="KW-0732">Signal</keyword>
<dbReference type="InterPro" id="IPR013737">
    <property type="entry name" value="Bac_rhamnosid_N"/>
</dbReference>
<dbReference type="EC" id="3.2.1.40" evidence="2"/>
<feature type="chain" id="PRO_5032936125" description="alpha-L-rhamnosidase" evidence="4">
    <location>
        <begin position="22"/>
        <end position="901"/>
    </location>
</feature>
<dbReference type="InterPro" id="IPR013783">
    <property type="entry name" value="Ig-like_fold"/>
</dbReference>
<name>A0A840V108_9BACT</name>
<dbReference type="SUPFAM" id="SSF48208">
    <property type="entry name" value="Six-hairpin glycosidases"/>
    <property type="match status" value="1"/>
</dbReference>
<protein>
    <recommendedName>
        <fullName evidence="2">alpha-L-rhamnosidase</fullName>
        <ecNumber evidence="2">3.2.1.40</ecNumber>
    </recommendedName>
</protein>
<dbReference type="Gene3D" id="2.60.40.10">
    <property type="entry name" value="Immunoglobulins"/>
    <property type="match status" value="1"/>
</dbReference>
<evidence type="ECO:0000313" key="10">
    <source>
        <dbReference type="Proteomes" id="UP000557717"/>
    </source>
</evidence>
<dbReference type="Pfam" id="PF05592">
    <property type="entry name" value="Bac_rhamnosid"/>
    <property type="match status" value="1"/>
</dbReference>
<evidence type="ECO:0000313" key="9">
    <source>
        <dbReference type="EMBL" id="MBB5351682.1"/>
    </source>
</evidence>
<evidence type="ECO:0000259" key="6">
    <source>
        <dbReference type="Pfam" id="PF08531"/>
    </source>
</evidence>
<evidence type="ECO:0000259" key="5">
    <source>
        <dbReference type="Pfam" id="PF05592"/>
    </source>
</evidence>
<feature type="domain" description="Alpha-L-rhamnosidase C-terminal" evidence="8">
    <location>
        <begin position="792"/>
        <end position="863"/>
    </location>
</feature>
<dbReference type="InterPro" id="IPR008902">
    <property type="entry name" value="Rhamnosid_concanavalin"/>
</dbReference>
<dbReference type="InterPro" id="IPR012341">
    <property type="entry name" value="6hp_glycosidase-like_sf"/>
</dbReference>
<keyword evidence="3 9" id="KW-0378">Hydrolase</keyword>
<dbReference type="EMBL" id="JACHFD010000008">
    <property type="protein sequence ID" value="MBB5351682.1"/>
    <property type="molecule type" value="Genomic_DNA"/>
</dbReference>
<dbReference type="RefSeq" id="WP_184018063.1">
    <property type="nucleotide sequence ID" value="NZ_JACHFD010000008.1"/>
</dbReference>
<keyword evidence="9" id="KW-0326">Glycosidase</keyword>